<dbReference type="GO" id="GO:0008265">
    <property type="term" value="F:molybdenum cofactor sulfurtransferase activity"/>
    <property type="evidence" value="ECO:0007669"/>
    <property type="project" value="UniProtKB-EC"/>
</dbReference>
<name>A0A7R8D239_LEPSM</name>
<dbReference type="Pfam" id="PF00266">
    <property type="entry name" value="Aminotran_5"/>
    <property type="match status" value="1"/>
</dbReference>
<dbReference type="PANTHER" id="PTHR14237">
    <property type="entry name" value="MOLYBDOPTERIN COFACTOR SULFURASE MOSC"/>
    <property type="match status" value="1"/>
</dbReference>
<dbReference type="GO" id="GO:0030170">
    <property type="term" value="F:pyridoxal phosphate binding"/>
    <property type="evidence" value="ECO:0007669"/>
    <property type="project" value="InterPro"/>
</dbReference>
<dbReference type="InterPro" id="IPR005302">
    <property type="entry name" value="MoCF_Sase_C"/>
</dbReference>
<evidence type="ECO:0000313" key="2">
    <source>
        <dbReference type="EMBL" id="CAF3001811.1"/>
    </source>
</evidence>
<dbReference type="Pfam" id="PF03476">
    <property type="entry name" value="MOSC_N"/>
    <property type="match status" value="1"/>
</dbReference>
<reference evidence="2" key="1">
    <citation type="submission" date="2021-02" db="EMBL/GenBank/DDBJ databases">
        <authorList>
            <person name="Bekaert M."/>
        </authorList>
    </citation>
    <scope>NUCLEOTIDE SEQUENCE</scope>
    <source>
        <strain evidence="2">IoA-00</strain>
    </source>
</reference>
<dbReference type="Proteomes" id="UP000675881">
    <property type="component" value="Chromosome 7"/>
</dbReference>
<dbReference type="EC" id="2.8.1.9" evidence="2"/>
<evidence type="ECO:0000313" key="3">
    <source>
        <dbReference type="Proteomes" id="UP000675881"/>
    </source>
</evidence>
<dbReference type="PANTHER" id="PTHR14237:SF80">
    <property type="entry name" value="MOLYBDENUM COFACTOR SULFURASE"/>
    <property type="match status" value="1"/>
</dbReference>
<dbReference type="GO" id="GO:0006777">
    <property type="term" value="P:Mo-molybdopterin cofactor biosynthetic process"/>
    <property type="evidence" value="ECO:0007669"/>
    <property type="project" value="UniProtKB-KW"/>
</dbReference>
<dbReference type="OrthoDB" id="420046at2759"/>
<keyword evidence="3" id="KW-1185">Reference proteome</keyword>
<dbReference type="SUPFAM" id="SSF141673">
    <property type="entry name" value="MOSC N-terminal domain-like"/>
    <property type="match status" value="1"/>
</dbReference>
<dbReference type="InterPro" id="IPR000192">
    <property type="entry name" value="Aminotrans_V_dom"/>
</dbReference>
<dbReference type="Pfam" id="PF03473">
    <property type="entry name" value="MOSC"/>
    <property type="match status" value="1"/>
</dbReference>
<accession>A0A7R8D239</accession>
<keyword evidence="2" id="KW-0808">Transferase</keyword>
<sequence>MEELIDRATEFPQLSNETYLDHAGAGLFSVSQLDSAHKELSNNLFCNPHSSFDGKTGDSNTGMSLQGIKIFKSISRHLSCGVHIWFNGLIFGYPTGIGALVLKSECLDQALKVKKYFGGGAVQMNTVHERKKVLKMGVEGLEDGTLPYQQIFASIHGFNFIQNINIYRISQYTFSLAQKCYKELKMLFYSNGNPLILFNLSNNFLDPRTQGPIINFNILNFDGTHAGFSKFANLCSVHNIHVRVGCFCNIGACARYLNFKDKDIESNFQAGHTCGDNMDLLDGRPLGSIRLSFGYYNNKKDIRILIELLQKYYLNNQLMNFTKDCSPLISLKHIFIYPIKSCGAFSVTNWQVVSSGLLYDRQWLILQGNKILSQKSEPLLALIRPAINLKENTLSLSFDELGSRLIMPLLKKRQKFEMIACVGKVCNEVISGYDEGEDASLCSLTDLTANSTLNKKNTTWMMNQFRANLIFESNFIYEERNWGRLIRRTVDDISFVYKDVCNRCKMLNIDQENADKSKEPMNTLSKIMESNIDFGILASCVLKDLSVNIEIGQEFDVISTSNLK</sequence>
<keyword evidence="1" id="KW-0501">Molybdenum cofactor biosynthesis</keyword>
<dbReference type="InterPro" id="IPR005303">
    <property type="entry name" value="MOCOS_middle"/>
</dbReference>
<evidence type="ECO:0000256" key="1">
    <source>
        <dbReference type="ARBA" id="ARBA00023150"/>
    </source>
</evidence>
<dbReference type="GO" id="GO:0030151">
    <property type="term" value="F:molybdenum ion binding"/>
    <property type="evidence" value="ECO:0007669"/>
    <property type="project" value="InterPro"/>
</dbReference>
<dbReference type="SUPFAM" id="SSF53383">
    <property type="entry name" value="PLP-dependent transferases"/>
    <property type="match status" value="1"/>
</dbReference>
<dbReference type="InterPro" id="IPR015424">
    <property type="entry name" value="PyrdxlP-dep_Trfase"/>
</dbReference>
<gene>
    <name evidence="2" type="ORF">LSAA_13316</name>
</gene>
<protein>
    <submittedName>
        <fullName evidence="2">ABA3</fullName>
        <ecNumber evidence="2">2.8.1.9</ecNumber>
    </submittedName>
</protein>
<organism evidence="2 3">
    <name type="scientific">Lepeophtheirus salmonis</name>
    <name type="common">Salmon louse</name>
    <name type="synonym">Caligus salmonis</name>
    <dbReference type="NCBI Taxonomy" id="72036"/>
    <lineage>
        <taxon>Eukaryota</taxon>
        <taxon>Metazoa</taxon>
        <taxon>Ecdysozoa</taxon>
        <taxon>Arthropoda</taxon>
        <taxon>Crustacea</taxon>
        <taxon>Multicrustacea</taxon>
        <taxon>Hexanauplia</taxon>
        <taxon>Copepoda</taxon>
        <taxon>Siphonostomatoida</taxon>
        <taxon>Caligidae</taxon>
        <taxon>Lepeophtheirus</taxon>
    </lineage>
</organism>
<dbReference type="AlphaFoldDB" id="A0A7R8D239"/>
<dbReference type="InterPro" id="IPR015422">
    <property type="entry name" value="PyrdxlP-dep_Trfase_small"/>
</dbReference>
<dbReference type="EMBL" id="HG994586">
    <property type="protein sequence ID" value="CAF3001811.1"/>
    <property type="molecule type" value="Genomic_DNA"/>
</dbReference>
<dbReference type="PROSITE" id="PS51340">
    <property type="entry name" value="MOSC"/>
    <property type="match status" value="1"/>
</dbReference>
<dbReference type="Gene3D" id="3.90.1150.10">
    <property type="entry name" value="Aspartate Aminotransferase, domain 1"/>
    <property type="match status" value="1"/>
</dbReference>
<proteinExistence type="predicted"/>